<evidence type="ECO:0000313" key="1">
    <source>
        <dbReference type="EMBL" id="GAG74052.1"/>
    </source>
</evidence>
<reference evidence="1" key="1">
    <citation type="journal article" date="2014" name="Front. Microbiol.">
        <title>High frequency of phylogenetically diverse reductive dehalogenase-homologous genes in deep subseafloor sedimentary metagenomes.</title>
        <authorList>
            <person name="Kawai M."/>
            <person name="Futagami T."/>
            <person name="Toyoda A."/>
            <person name="Takaki Y."/>
            <person name="Nishi S."/>
            <person name="Hori S."/>
            <person name="Arai W."/>
            <person name="Tsubouchi T."/>
            <person name="Morono Y."/>
            <person name="Uchiyama I."/>
            <person name="Ito T."/>
            <person name="Fujiyama A."/>
            <person name="Inagaki F."/>
            <person name="Takami H."/>
        </authorList>
    </citation>
    <scope>NUCLEOTIDE SEQUENCE</scope>
    <source>
        <strain evidence="1">Expedition CK06-06</strain>
    </source>
</reference>
<dbReference type="AlphaFoldDB" id="X1AY01"/>
<accession>X1AY01</accession>
<protein>
    <submittedName>
        <fullName evidence="1">Uncharacterized protein</fullName>
    </submittedName>
</protein>
<feature type="non-terminal residue" evidence="1">
    <location>
        <position position="1"/>
    </location>
</feature>
<organism evidence="1">
    <name type="scientific">marine sediment metagenome</name>
    <dbReference type="NCBI Taxonomy" id="412755"/>
    <lineage>
        <taxon>unclassified sequences</taxon>
        <taxon>metagenomes</taxon>
        <taxon>ecological metagenomes</taxon>
    </lineage>
</organism>
<gene>
    <name evidence="1" type="ORF">S01H4_06337</name>
</gene>
<dbReference type="EMBL" id="BART01001939">
    <property type="protein sequence ID" value="GAG74052.1"/>
    <property type="molecule type" value="Genomic_DNA"/>
</dbReference>
<comment type="caution">
    <text evidence="1">The sequence shown here is derived from an EMBL/GenBank/DDBJ whole genome shotgun (WGS) entry which is preliminary data.</text>
</comment>
<proteinExistence type="predicted"/>
<name>X1AY01_9ZZZZ</name>
<sequence>ASSYSIGISSIKPLSTQTANDILKAVYKIR</sequence>